<sequence length="115" mass="13317">MSSAGGWRRRILLSVIVLLIISVLQVWVCPDCMVRAIRIFPGNGWETEKGFIHNHNNKDDMNEKKKKKKMKKSRNGDLFNKFFSGRSLGFKLNKTQNVFEESKRKVPSCPDPLHN</sequence>
<comment type="caution">
    <text evidence="2">The sequence shown here is derived from an EMBL/GenBank/DDBJ whole genome shotgun (WGS) entry which is preliminary data.</text>
</comment>
<reference evidence="2" key="1">
    <citation type="journal article" date="2023" name="Plant J.">
        <title>The genome of the king protea, Protea cynaroides.</title>
        <authorList>
            <person name="Chang J."/>
            <person name="Duong T.A."/>
            <person name="Schoeman C."/>
            <person name="Ma X."/>
            <person name="Roodt D."/>
            <person name="Barker N."/>
            <person name="Li Z."/>
            <person name="Van de Peer Y."/>
            <person name="Mizrachi E."/>
        </authorList>
    </citation>
    <scope>NUCLEOTIDE SEQUENCE</scope>
    <source>
        <tissue evidence="2">Young leaves</tissue>
    </source>
</reference>
<keyword evidence="3" id="KW-1185">Reference proteome</keyword>
<dbReference type="PANTHER" id="PTHR37184:SF2">
    <property type="entry name" value="CLAVATA3_ESR (CLE)-RELATED PROTEIN 43"/>
    <property type="match status" value="1"/>
</dbReference>
<feature type="chain" id="PRO_5040468993" evidence="1">
    <location>
        <begin position="26"/>
        <end position="115"/>
    </location>
</feature>
<protein>
    <submittedName>
        <fullName evidence="2">Uncharacterized protein</fullName>
    </submittedName>
</protein>
<evidence type="ECO:0000313" key="2">
    <source>
        <dbReference type="EMBL" id="KAJ4959954.1"/>
    </source>
</evidence>
<accession>A0A9Q0H667</accession>
<proteinExistence type="predicted"/>
<gene>
    <name evidence="2" type="ORF">NE237_019864</name>
</gene>
<name>A0A9Q0H667_9MAGN</name>
<feature type="signal peptide" evidence="1">
    <location>
        <begin position="1"/>
        <end position="25"/>
    </location>
</feature>
<dbReference type="OrthoDB" id="1298458at2759"/>
<dbReference type="AlphaFoldDB" id="A0A9Q0H667"/>
<keyword evidence="1" id="KW-0732">Signal</keyword>
<dbReference type="EMBL" id="JAMYWD010000009">
    <property type="protein sequence ID" value="KAJ4959954.1"/>
    <property type="molecule type" value="Genomic_DNA"/>
</dbReference>
<evidence type="ECO:0000256" key="1">
    <source>
        <dbReference type="SAM" id="SignalP"/>
    </source>
</evidence>
<organism evidence="2 3">
    <name type="scientific">Protea cynaroides</name>
    <dbReference type="NCBI Taxonomy" id="273540"/>
    <lineage>
        <taxon>Eukaryota</taxon>
        <taxon>Viridiplantae</taxon>
        <taxon>Streptophyta</taxon>
        <taxon>Embryophyta</taxon>
        <taxon>Tracheophyta</taxon>
        <taxon>Spermatophyta</taxon>
        <taxon>Magnoliopsida</taxon>
        <taxon>Proteales</taxon>
        <taxon>Proteaceae</taxon>
        <taxon>Protea</taxon>
    </lineage>
</organism>
<dbReference type="InterPro" id="IPR040274">
    <property type="entry name" value="CLE27/CLE43"/>
</dbReference>
<evidence type="ECO:0000313" key="3">
    <source>
        <dbReference type="Proteomes" id="UP001141806"/>
    </source>
</evidence>
<dbReference type="Proteomes" id="UP001141806">
    <property type="component" value="Unassembled WGS sequence"/>
</dbReference>
<dbReference type="PANTHER" id="PTHR37184">
    <property type="entry name" value="CLAVATA3/ESR (CLE)-RELATED PROTEIN 27"/>
    <property type="match status" value="1"/>
</dbReference>